<dbReference type="Proteomes" id="UP000033924">
    <property type="component" value="Unassembled WGS sequence"/>
</dbReference>
<organism evidence="1 2">
    <name type="scientific">Erwinia tracheiphila</name>
    <dbReference type="NCBI Taxonomy" id="65700"/>
    <lineage>
        <taxon>Bacteria</taxon>
        <taxon>Pseudomonadati</taxon>
        <taxon>Pseudomonadota</taxon>
        <taxon>Gammaproteobacteria</taxon>
        <taxon>Enterobacterales</taxon>
        <taxon>Erwiniaceae</taxon>
        <taxon>Erwinia</taxon>
    </lineage>
</organism>
<keyword evidence="2" id="KW-1185">Reference proteome</keyword>
<accession>A0A0M2KEI5</accession>
<name>A0A0M2KEI5_9GAMM</name>
<proteinExistence type="predicted"/>
<comment type="caution">
    <text evidence="1">The sequence shown here is derived from an EMBL/GenBank/DDBJ whole genome shotgun (WGS) entry which is preliminary data.</text>
</comment>
<dbReference type="AlphaFoldDB" id="A0A0M2KEI5"/>
<gene>
    <name evidence="1" type="ORF">SY86_08745</name>
</gene>
<dbReference type="EMBL" id="JXNU01000003">
    <property type="protein sequence ID" value="KKF37790.1"/>
    <property type="molecule type" value="Genomic_DNA"/>
</dbReference>
<reference evidence="1 2" key="1">
    <citation type="submission" date="2015-01" db="EMBL/GenBank/DDBJ databases">
        <title>Erwinia tracheiphila.</title>
        <authorList>
            <person name="Shapiro L.R."/>
        </authorList>
    </citation>
    <scope>NUCLEOTIDE SEQUENCE [LARGE SCALE GENOMIC DNA]</scope>
    <source>
        <strain evidence="1 2">BuffGH</strain>
    </source>
</reference>
<evidence type="ECO:0000313" key="1">
    <source>
        <dbReference type="EMBL" id="KKF37790.1"/>
    </source>
</evidence>
<protein>
    <submittedName>
        <fullName evidence="1">Uncharacterized protein</fullName>
    </submittedName>
</protein>
<dbReference type="PATRIC" id="fig|65700.7.peg.2217"/>
<evidence type="ECO:0000313" key="2">
    <source>
        <dbReference type="Proteomes" id="UP000033924"/>
    </source>
</evidence>
<sequence length="135" mass="15153">MLNRFTNEVKNNKANDIEDKLAKTTGKMFINATLINDLASIFSQKFIGKMSAGLIITTIYSIGGSVSRAIYTSERLSVVNYQVYNDLRTAGDLDLFYFLVEAYAGPFLDAISLKRRNPASWDEILLKLSNELSKK</sequence>